<gene>
    <name evidence="7" type="ORF">U0070_013846</name>
</gene>
<dbReference type="Pfam" id="PF03619">
    <property type="entry name" value="Solute_trans_a"/>
    <property type="match status" value="1"/>
</dbReference>
<dbReference type="InterPro" id="IPR005178">
    <property type="entry name" value="Ostalpha/TMEM184C"/>
</dbReference>
<keyword evidence="2 6" id="KW-0812">Transmembrane</keyword>
<comment type="subcellular location">
    <subcellularLocation>
        <location evidence="1">Membrane</location>
        <topology evidence="1">Multi-pass membrane protein</topology>
    </subcellularLocation>
</comment>
<dbReference type="AlphaFoldDB" id="A0AAW0HBG0"/>
<keyword evidence="4 6" id="KW-0472">Membrane</keyword>
<feature type="region of interest" description="Disordered" evidence="5">
    <location>
        <begin position="322"/>
        <end position="375"/>
    </location>
</feature>
<evidence type="ECO:0000313" key="8">
    <source>
        <dbReference type="Proteomes" id="UP001488838"/>
    </source>
</evidence>
<feature type="transmembrane region" description="Helical" evidence="6">
    <location>
        <begin position="58"/>
        <end position="77"/>
    </location>
</feature>
<feature type="transmembrane region" description="Helical" evidence="6">
    <location>
        <begin position="26"/>
        <end position="46"/>
    </location>
</feature>
<comment type="caution">
    <text evidence="7">The sequence shown here is derived from an EMBL/GenBank/DDBJ whole genome shotgun (WGS) entry which is preliminary data.</text>
</comment>
<evidence type="ECO:0008006" key="9">
    <source>
        <dbReference type="Google" id="ProtNLM"/>
    </source>
</evidence>
<dbReference type="PANTHER" id="PTHR23423">
    <property type="entry name" value="ORGANIC SOLUTE TRANSPORTER-RELATED"/>
    <property type="match status" value="1"/>
</dbReference>
<evidence type="ECO:0000256" key="2">
    <source>
        <dbReference type="ARBA" id="ARBA00022692"/>
    </source>
</evidence>
<feature type="compositionally biased region" description="Low complexity" evidence="5">
    <location>
        <begin position="282"/>
        <end position="291"/>
    </location>
</feature>
<dbReference type="Proteomes" id="UP001488838">
    <property type="component" value="Unassembled WGS sequence"/>
</dbReference>
<proteinExistence type="predicted"/>
<evidence type="ECO:0000256" key="1">
    <source>
        <dbReference type="ARBA" id="ARBA00004141"/>
    </source>
</evidence>
<evidence type="ECO:0000313" key="7">
    <source>
        <dbReference type="EMBL" id="KAK7798387.1"/>
    </source>
</evidence>
<accession>A0AAW0HBG0</accession>
<feature type="compositionally biased region" description="Polar residues" evidence="5">
    <location>
        <begin position="342"/>
        <end position="351"/>
    </location>
</feature>
<protein>
    <recommendedName>
        <fullName evidence="9">Transmembrane protein 184C</fullName>
    </recommendedName>
</protein>
<feature type="non-terminal residue" evidence="7">
    <location>
        <position position="375"/>
    </location>
</feature>
<feature type="region of interest" description="Disordered" evidence="5">
    <location>
        <begin position="261"/>
        <end position="297"/>
    </location>
</feature>
<name>A0AAW0HBG0_MYOGA</name>
<sequence length="375" mass="41914">MFKTKLFMTMPCVCNRNNWRRWIRPLLVLIYIISILILVPLCVWELQKLKVGIHTKAWFIAGIFLLLTIPVSLWGILQHLVHYNLKISNSFSSSVLLSTLGYGRNAAFSVQTRSIAIHCDQTDHHCDGVGEIVGVYDEGNFSFFNAWTYLKSSALYNLLANFCVKLIVFVSFWQAVFIALLVKVGIISEKRTWEWQSAEAVAAGPQDFIICIEISFPATAHHYSFSYKPYVKEAGEGSRFDSFLAMWDVSDIRDDISEQCFPEDSEHPEHTSQLSSSPRDAGSPGSKSSSPLGQYQGFEHTITPQNAAVASKLCEDIMIDIPEEQGPPDDAGQYPDLEDTVSSEGTLSADQLSEDAMNDIPDEQKDLLGSCHSPL</sequence>
<evidence type="ECO:0000256" key="5">
    <source>
        <dbReference type="SAM" id="MobiDB-lite"/>
    </source>
</evidence>
<feature type="compositionally biased region" description="Acidic residues" evidence="5">
    <location>
        <begin position="352"/>
        <end position="361"/>
    </location>
</feature>
<reference evidence="7 8" key="1">
    <citation type="journal article" date="2023" name="bioRxiv">
        <title>Conserved and derived expression patterns and positive selection on dental genes reveal complex evolutionary context of ever-growing rodent molars.</title>
        <authorList>
            <person name="Calamari Z.T."/>
            <person name="Song A."/>
            <person name="Cohen E."/>
            <person name="Akter M."/>
            <person name="Roy R.D."/>
            <person name="Hallikas O."/>
            <person name="Christensen M.M."/>
            <person name="Li P."/>
            <person name="Marangoni P."/>
            <person name="Jernvall J."/>
            <person name="Klein O.D."/>
        </authorList>
    </citation>
    <scope>NUCLEOTIDE SEQUENCE [LARGE SCALE GENOMIC DNA]</scope>
    <source>
        <strain evidence="7">V071</strain>
    </source>
</reference>
<evidence type="ECO:0000256" key="4">
    <source>
        <dbReference type="ARBA" id="ARBA00023136"/>
    </source>
</evidence>
<evidence type="ECO:0000256" key="6">
    <source>
        <dbReference type="SAM" id="Phobius"/>
    </source>
</evidence>
<organism evidence="7 8">
    <name type="scientific">Myodes glareolus</name>
    <name type="common">Bank vole</name>
    <name type="synonym">Clethrionomys glareolus</name>
    <dbReference type="NCBI Taxonomy" id="447135"/>
    <lineage>
        <taxon>Eukaryota</taxon>
        <taxon>Metazoa</taxon>
        <taxon>Chordata</taxon>
        <taxon>Craniata</taxon>
        <taxon>Vertebrata</taxon>
        <taxon>Euteleostomi</taxon>
        <taxon>Mammalia</taxon>
        <taxon>Eutheria</taxon>
        <taxon>Euarchontoglires</taxon>
        <taxon>Glires</taxon>
        <taxon>Rodentia</taxon>
        <taxon>Myomorpha</taxon>
        <taxon>Muroidea</taxon>
        <taxon>Cricetidae</taxon>
        <taxon>Arvicolinae</taxon>
        <taxon>Myodes</taxon>
    </lineage>
</organism>
<feature type="transmembrane region" description="Helical" evidence="6">
    <location>
        <begin position="158"/>
        <end position="182"/>
    </location>
</feature>
<keyword evidence="3 6" id="KW-1133">Transmembrane helix</keyword>
<dbReference type="GO" id="GO:0016020">
    <property type="term" value="C:membrane"/>
    <property type="evidence" value="ECO:0007669"/>
    <property type="project" value="UniProtKB-SubCell"/>
</dbReference>
<dbReference type="SMART" id="SM01417">
    <property type="entry name" value="Solute_trans_a"/>
    <property type="match status" value="1"/>
</dbReference>
<dbReference type="EMBL" id="JBBHLL010000704">
    <property type="protein sequence ID" value="KAK7798387.1"/>
    <property type="molecule type" value="Genomic_DNA"/>
</dbReference>
<keyword evidence="8" id="KW-1185">Reference proteome</keyword>
<evidence type="ECO:0000256" key="3">
    <source>
        <dbReference type="ARBA" id="ARBA00022989"/>
    </source>
</evidence>